<feature type="transmembrane region" description="Helical" evidence="9">
    <location>
        <begin position="491"/>
        <end position="514"/>
    </location>
</feature>
<keyword evidence="6 9" id="KW-0472">Membrane</keyword>
<evidence type="ECO:0000313" key="12">
    <source>
        <dbReference type="Proteomes" id="UP000249340"/>
    </source>
</evidence>
<dbReference type="PRINTS" id="PR01036">
    <property type="entry name" value="TCRTETB"/>
</dbReference>
<feature type="compositionally biased region" description="Gly residues" evidence="8">
    <location>
        <begin position="51"/>
        <end position="61"/>
    </location>
</feature>
<feature type="transmembrane region" description="Helical" evidence="9">
    <location>
        <begin position="222"/>
        <end position="244"/>
    </location>
</feature>
<keyword evidence="4 9" id="KW-0812">Transmembrane</keyword>
<feature type="transmembrane region" description="Helical" evidence="9">
    <location>
        <begin position="189"/>
        <end position="210"/>
    </location>
</feature>
<feature type="transmembrane region" description="Helical" evidence="9">
    <location>
        <begin position="424"/>
        <end position="445"/>
    </location>
</feature>
<accession>A0A345SS73</accession>
<dbReference type="CDD" id="cd17321">
    <property type="entry name" value="MFS_MMR_MDR_like"/>
    <property type="match status" value="1"/>
</dbReference>
<organism evidence="11 12">
    <name type="scientific">Peterkaempfera bronchialis</name>
    <dbReference type="NCBI Taxonomy" id="2126346"/>
    <lineage>
        <taxon>Bacteria</taxon>
        <taxon>Bacillati</taxon>
        <taxon>Actinomycetota</taxon>
        <taxon>Actinomycetes</taxon>
        <taxon>Kitasatosporales</taxon>
        <taxon>Streptomycetaceae</taxon>
        <taxon>Peterkaempfera</taxon>
    </lineage>
</organism>
<dbReference type="OrthoDB" id="3846393at2"/>
<evidence type="ECO:0000256" key="3">
    <source>
        <dbReference type="ARBA" id="ARBA00022475"/>
    </source>
</evidence>
<dbReference type="PANTHER" id="PTHR42718:SF39">
    <property type="entry name" value="ACTINORHODIN TRANSPORTER-RELATED"/>
    <property type="match status" value="1"/>
</dbReference>
<dbReference type="NCBIfam" id="TIGR00711">
    <property type="entry name" value="efflux_EmrB"/>
    <property type="match status" value="1"/>
</dbReference>
<name>A0A345SS73_9ACTN</name>
<feature type="transmembrane region" description="Helical" evidence="9">
    <location>
        <begin position="132"/>
        <end position="151"/>
    </location>
</feature>
<dbReference type="KEGG" id="stri:C7M71_002920"/>
<evidence type="ECO:0000256" key="4">
    <source>
        <dbReference type="ARBA" id="ARBA00022692"/>
    </source>
</evidence>
<feature type="region of interest" description="Disordered" evidence="8">
    <location>
        <begin position="553"/>
        <end position="594"/>
    </location>
</feature>
<dbReference type="AlphaFoldDB" id="A0A345SS73"/>
<comment type="subcellular location">
    <subcellularLocation>
        <location evidence="1">Cell membrane</location>
        <topology evidence="1">Multi-pass membrane protein</topology>
    </subcellularLocation>
</comment>
<dbReference type="Gene3D" id="1.20.1720.10">
    <property type="entry name" value="Multidrug resistance protein D"/>
    <property type="match status" value="1"/>
</dbReference>
<feature type="transmembrane region" description="Helical" evidence="9">
    <location>
        <begin position="288"/>
        <end position="309"/>
    </location>
</feature>
<feature type="transmembrane region" description="Helical" evidence="9">
    <location>
        <begin position="358"/>
        <end position="384"/>
    </location>
</feature>
<dbReference type="Gene3D" id="1.20.1250.20">
    <property type="entry name" value="MFS general substrate transporter like domains"/>
    <property type="match status" value="1"/>
</dbReference>
<evidence type="ECO:0000256" key="2">
    <source>
        <dbReference type="ARBA" id="ARBA00022448"/>
    </source>
</evidence>
<keyword evidence="5 9" id="KW-1133">Transmembrane helix</keyword>
<dbReference type="Proteomes" id="UP000249340">
    <property type="component" value="Chromosome"/>
</dbReference>
<dbReference type="PANTHER" id="PTHR42718">
    <property type="entry name" value="MAJOR FACILITATOR SUPERFAMILY MULTIDRUG TRANSPORTER MFSC"/>
    <property type="match status" value="1"/>
</dbReference>
<keyword evidence="7" id="KW-0046">Antibiotic resistance</keyword>
<dbReference type="InterPro" id="IPR005829">
    <property type="entry name" value="Sugar_transporter_CS"/>
</dbReference>
<dbReference type="Pfam" id="PF07690">
    <property type="entry name" value="MFS_1"/>
    <property type="match status" value="1"/>
</dbReference>
<sequence length="594" mass="60618">MGRRGKSTAPATAGGRIGPSGGVAAAAAPGGRGRDRAASRRRPGAAATEGNHGGSGTGSGPPGIRRRAKGPSVSTASAALGRSGGDPGQPPAAHRWQALAVCLIAGFMTLLDVSIVNVALPSIRTGLHTSESALQWVLSGYALTFGLALVPAGRLGDARSRRAVFMSGLALFTAASALVGAAQNEGWLVGARLVQGIAGGVLMPQVSGFVQQLFQGAERGRAFGLLGATIGISTAVGPLLGGLLIQAFGAHEGWRWVFYVNLPIGIAALPVAYRLLPGPGAARNRRPGGFDPAGVLLLGVGTVLLLLPFVQEQQWPGSAKWLLLPVSGLLLAAFAVWEQHYGRRAEPLVDLRLFQARSYALGALLSLVYFAGFTAIFFIFTLYLQNGLHYSALIAGLAITPFALGSAVAAAIGGRMVHRLGRPLVVWGLVMVAIGLAGAALAVHLVPGQGAGWVTAAPLLFAGLGSGLVISPNQTLTLSEVPVIRAGSAGGVLQTAQRIGSSLGIAAVGSVFFARVNSHPGDWAGAFQRGVTVATGFVLLALVAALGDVVGGHRAARGGRDRRAAGGRDGTRSQPDAAGTGAGERRQPQQRRRR</sequence>
<gene>
    <name evidence="11" type="ORF">C7M71_002920</name>
</gene>
<dbReference type="GO" id="GO:0005886">
    <property type="term" value="C:plasma membrane"/>
    <property type="evidence" value="ECO:0007669"/>
    <property type="project" value="UniProtKB-SubCell"/>
</dbReference>
<keyword evidence="2" id="KW-0813">Transport</keyword>
<dbReference type="GO" id="GO:0022857">
    <property type="term" value="F:transmembrane transporter activity"/>
    <property type="evidence" value="ECO:0007669"/>
    <property type="project" value="InterPro"/>
</dbReference>
<keyword evidence="12" id="KW-1185">Reference proteome</keyword>
<feature type="region of interest" description="Disordered" evidence="8">
    <location>
        <begin position="1"/>
        <end position="91"/>
    </location>
</feature>
<dbReference type="EMBL" id="CP031264">
    <property type="protein sequence ID" value="AXI76578.1"/>
    <property type="molecule type" value="Genomic_DNA"/>
</dbReference>
<feature type="transmembrane region" description="Helical" evidence="9">
    <location>
        <begin position="163"/>
        <end position="183"/>
    </location>
</feature>
<evidence type="ECO:0000256" key="6">
    <source>
        <dbReference type="ARBA" id="ARBA00023136"/>
    </source>
</evidence>
<evidence type="ECO:0000313" key="11">
    <source>
        <dbReference type="EMBL" id="AXI76578.1"/>
    </source>
</evidence>
<dbReference type="PROSITE" id="PS50850">
    <property type="entry name" value="MFS"/>
    <property type="match status" value="1"/>
</dbReference>
<dbReference type="PROSITE" id="PS00217">
    <property type="entry name" value="SUGAR_TRANSPORT_2"/>
    <property type="match status" value="1"/>
</dbReference>
<protein>
    <submittedName>
        <fullName evidence="11">MFS transporter</fullName>
    </submittedName>
</protein>
<dbReference type="InterPro" id="IPR004638">
    <property type="entry name" value="EmrB-like"/>
</dbReference>
<feature type="transmembrane region" description="Helical" evidence="9">
    <location>
        <begin position="98"/>
        <end position="120"/>
    </location>
</feature>
<feature type="compositionally biased region" description="Basic and acidic residues" evidence="8">
    <location>
        <begin position="558"/>
        <end position="571"/>
    </location>
</feature>
<feature type="transmembrane region" description="Helical" evidence="9">
    <location>
        <begin position="451"/>
        <end position="470"/>
    </location>
</feature>
<feature type="transmembrane region" description="Helical" evidence="9">
    <location>
        <begin position="390"/>
        <end position="412"/>
    </location>
</feature>
<feature type="domain" description="Major facilitator superfamily (MFS) profile" evidence="10">
    <location>
        <begin position="98"/>
        <end position="559"/>
    </location>
</feature>
<dbReference type="InterPro" id="IPR020846">
    <property type="entry name" value="MFS_dom"/>
</dbReference>
<dbReference type="InterPro" id="IPR011701">
    <property type="entry name" value="MFS"/>
</dbReference>
<evidence type="ECO:0000256" key="1">
    <source>
        <dbReference type="ARBA" id="ARBA00004651"/>
    </source>
</evidence>
<feature type="transmembrane region" description="Helical" evidence="9">
    <location>
        <begin position="526"/>
        <end position="550"/>
    </location>
</feature>
<evidence type="ECO:0000256" key="9">
    <source>
        <dbReference type="SAM" id="Phobius"/>
    </source>
</evidence>
<dbReference type="SUPFAM" id="SSF103473">
    <property type="entry name" value="MFS general substrate transporter"/>
    <property type="match status" value="1"/>
</dbReference>
<evidence type="ECO:0000259" key="10">
    <source>
        <dbReference type="PROSITE" id="PS50850"/>
    </source>
</evidence>
<evidence type="ECO:0000256" key="7">
    <source>
        <dbReference type="ARBA" id="ARBA00023251"/>
    </source>
</evidence>
<evidence type="ECO:0000256" key="8">
    <source>
        <dbReference type="SAM" id="MobiDB-lite"/>
    </source>
</evidence>
<dbReference type="InterPro" id="IPR036259">
    <property type="entry name" value="MFS_trans_sf"/>
</dbReference>
<proteinExistence type="predicted"/>
<feature type="transmembrane region" description="Helical" evidence="9">
    <location>
        <begin position="321"/>
        <end position="337"/>
    </location>
</feature>
<feature type="transmembrane region" description="Helical" evidence="9">
    <location>
        <begin position="256"/>
        <end position="276"/>
    </location>
</feature>
<evidence type="ECO:0000256" key="5">
    <source>
        <dbReference type="ARBA" id="ARBA00022989"/>
    </source>
</evidence>
<dbReference type="GO" id="GO:0046677">
    <property type="term" value="P:response to antibiotic"/>
    <property type="evidence" value="ECO:0007669"/>
    <property type="project" value="UniProtKB-KW"/>
</dbReference>
<keyword evidence="3" id="KW-1003">Cell membrane</keyword>
<reference evidence="12" key="1">
    <citation type="submission" date="2018-07" db="EMBL/GenBank/DDBJ databases">
        <title>Streptacidiphilus bronchialis DSM 106435 chromosome.</title>
        <authorList>
            <person name="Batra D."/>
            <person name="Gulvik C.A."/>
        </authorList>
    </citation>
    <scope>NUCLEOTIDE SEQUENCE [LARGE SCALE GENOMIC DNA]</scope>
    <source>
        <strain evidence="12">DSM 106435</strain>
    </source>
</reference>